<comment type="catalytic activity">
    <reaction evidence="13">
        <text>xylitol + NADP(+) = D-xylose + NADPH + H(+)</text>
        <dbReference type="Rhea" id="RHEA:27445"/>
        <dbReference type="ChEBI" id="CHEBI:15378"/>
        <dbReference type="ChEBI" id="CHEBI:17151"/>
        <dbReference type="ChEBI" id="CHEBI:53455"/>
        <dbReference type="ChEBI" id="CHEBI:57783"/>
        <dbReference type="ChEBI" id="CHEBI:58349"/>
        <dbReference type="EC" id="1.1.1.307"/>
    </reaction>
</comment>
<dbReference type="InterPro" id="IPR036812">
    <property type="entry name" value="NAD(P)_OxRdtase_dom_sf"/>
</dbReference>
<evidence type="ECO:0000256" key="14">
    <source>
        <dbReference type="ARBA" id="ARBA00048173"/>
    </source>
</evidence>
<feature type="compositionally biased region" description="Polar residues" evidence="17">
    <location>
        <begin position="676"/>
        <end position="685"/>
    </location>
</feature>
<comment type="catalytic activity">
    <reaction evidence="14 16">
        <text>DNA(n) + a 2'-deoxyribonucleoside 5'-triphosphate = DNA(n+1) + diphosphate</text>
        <dbReference type="Rhea" id="RHEA:22508"/>
        <dbReference type="Rhea" id="RHEA-COMP:17339"/>
        <dbReference type="Rhea" id="RHEA-COMP:17340"/>
        <dbReference type="ChEBI" id="CHEBI:33019"/>
        <dbReference type="ChEBI" id="CHEBI:61560"/>
        <dbReference type="ChEBI" id="CHEBI:173112"/>
        <dbReference type="EC" id="2.7.7.49"/>
    </reaction>
</comment>
<reference evidence="20" key="1">
    <citation type="journal article" date="2015" name="Genome Announc.">
        <title>Draft genome sequence of Talaromyces cellulolyticus strain Y-94, a source of lignocellulosic biomass-degrading enzymes.</title>
        <authorList>
            <person name="Fujii T."/>
            <person name="Koike H."/>
            <person name="Sawayama S."/>
            <person name="Yano S."/>
            <person name="Inoue H."/>
        </authorList>
    </citation>
    <scope>NUCLEOTIDE SEQUENCE [LARGE SCALE GENOMIC DNA]</scope>
    <source>
        <strain evidence="20">Y-94</strain>
    </source>
</reference>
<evidence type="ECO:0000256" key="4">
    <source>
        <dbReference type="ARBA" id="ARBA00022679"/>
    </source>
</evidence>
<dbReference type="InterPro" id="IPR003545">
    <property type="entry name" value="Telomerase_RT"/>
</dbReference>
<evidence type="ECO:0000256" key="16">
    <source>
        <dbReference type="RuleBase" id="RU365061"/>
    </source>
</evidence>
<feature type="region of interest" description="Disordered" evidence="17">
    <location>
        <begin position="676"/>
        <end position="700"/>
    </location>
</feature>
<dbReference type="Gene3D" id="1.10.357.90">
    <property type="match status" value="1"/>
</dbReference>
<keyword evidence="6 16" id="KW-0479">Metal-binding</keyword>
<dbReference type="PRINTS" id="PR00069">
    <property type="entry name" value="ALDKETRDTASE"/>
</dbReference>
<dbReference type="EMBL" id="DF933843">
    <property type="protein sequence ID" value="GAM43243.1"/>
    <property type="molecule type" value="Genomic_DNA"/>
</dbReference>
<evidence type="ECO:0000256" key="12">
    <source>
        <dbReference type="ARBA" id="ARBA00025065"/>
    </source>
</evidence>
<dbReference type="InterPro" id="IPR021891">
    <property type="entry name" value="Telomerase_RBD"/>
</dbReference>
<evidence type="ECO:0000313" key="19">
    <source>
        <dbReference type="EMBL" id="GAM43243.1"/>
    </source>
</evidence>
<keyword evidence="11 16" id="KW-0539">Nucleus</keyword>
<dbReference type="GO" id="GO:0046872">
    <property type="term" value="F:metal ion binding"/>
    <property type="evidence" value="ECO:0007669"/>
    <property type="project" value="UniProtKB-KW"/>
</dbReference>
<sequence length="1439" mass="162621">MSTLKLNDGTLVPVLAFGAGTALYKRGPHEILDRNTVDLIKSAIAVGYRHLDTAEMYGTEVEVGLAIKESLDEGIIKSREEVFVTTKLSGDFFNAPRHIDVSLQKLGLEYVDSYLIHSALWANSDEELRRAWAGMEAVKESGKAKSIGVSSFGPSHLKAISQTARIQPSINQLEFHPYFSKRQQKPFLQALRSPDTGSVAVSAYGALAPLTRNIPGPLDETLKTIADKHGVTPELCLSHSVTTMGKKRKRPQKATTPQDGPINKRQRTATTSVTIEHPVLSRYYRRVVTLRQYLLEELPSSSKARRRRIISAGKRDENNKTSPNVSAIAVSTQGSAYGGIDFARFLDSTLVGLLHCPSPAELEARQREYAIFSQSEERSLHGTDTGPCNHQSEIVDYVISHLFRRSNKPQHVLANGFHLATRRQIEEQKFGAMTFNIPGVVLQIPNPHVIALKTRPWTDVLSLLGSDGEDIMGKLLIDCGVFSCIDEEKASYSQISGTHLSELEPLKLEDESCQDRKSRTDPVNTIPKVFTKPADVLHKPNSIVFVRRRMLYARPAINSKGGVRFGLRHIHVLNRFPDSSNLADTVHVMKYIFPRQFGLHNVFTSVVDSRETVQPFKDYTLREEEIARSKFAQGAEIAETQPGMFLYRVTETLLSDLWPPKFGPMPSSTPANYSQQFVTQISQPSRQPPTPCQPKGVDRKLPEATGHAAERNGHSSRKVCLLDYATPTSSVSAFCRATLRKLIPRDFFGESKNGISNQQALMHQVDRFIRISRFESLSLHEVCNGFKISALRWLEPPSCPNSGGQHIALSDLRKRTELLHEFIYYIFDSLLIPLIRTNFYVTESQVHKNRLFYFRHDVWRTLIEKPLADIKSAMFEEIKRDKVSRVLQSKQLSWSAVRLLPKATGARPIINLRRRVSKHIGNRLYLGPSTNSIMTPVFNMLHYEKDRNPELLGSSMFSVSDMYPRLKAFKDRLMRSESESYQNGMLYFVKLDIQSCFDTIPQERLIPLIESLVSQEMYHISKHVEIRPGESISKSNGLSHKTGTTQKPIARPIRRFLSKANALSEIWNNSAGSTNGVKNLRRNTVQVDTATSKNHSGNALLDLLSEHVRKNLVKIGKKYFYQKNGIPQGSVLSSLLCNFFYGQLEREVLDFLKDDETLLLRLIDDFLLITARPELAKRFLEVMLNGQPEYGITVNASKSLVNFEATINGTKMPRLEGSTGFPYCGNLINTHTLSIRKDRDYSRGGQVDVTDTLTVESSRLPGQAFHRKVLASFRLQTHSMFLDTRHNNLRTVLMGIYSSFVETAIKMYRYIKTLPPRLRPSQELVLQTIQDTFQFANKLIQSKRLTTITNSAARVPGTNEAERQTSALNFQCAVSSSQIEYLGAAAFRHVLTRKQTSYASTLQGLQHIITRNKPRTDKELVRVRWILREGNKMFDNWRY</sequence>
<name>A0A0B8N6L9_TALPI</name>
<evidence type="ECO:0000259" key="18">
    <source>
        <dbReference type="PROSITE" id="PS50878"/>
    </source>
</evidence>
<dbReference type="PANTHER" id="PTHR12066:SF0">
    <property type="entry name" value="TELOMERASE REVERSE TRANSCRIPTASE"/>
    <property type="match status" value="1"/>
</dbReference>
<feature type="domain" description="Reverse transcriptase" evidence="18">
    <location>
        <begin position="881"/>
        <end position="1228"/>
    </location>
</feature>
<dbReference type="GO" id="GO:0042162">
    <property type="term" value="F:telomeric DNA binding"/>
    <property type="evidence" value="ECO:0007669"/>
    <property type="project" value="TreeGrafter"/>
</dbReference>
<dbReference type="SMART" id="SM00975">
    <property type="entry name" value="Telomerase_RBD"/>
    <property type="match status" value="1"/>
</dbReference>
<keyword evidence="3 16" id="KW-0158">Chromosome</keyword>
<dbReference type="SUPFAM" id="SSF51430">
    <property type="entry name" value="NAD(P)-linked oxidoreductase"/>
    <property type="match status" value="1"/>
</dbReference>
<evidence type="ECO:0000256" key="6">
    <source>
        <dbReference type="ARBA" id="ARBA00022723"/>
    </source>
</evidence>
<dbReference type="GO" id="GO:0070034">
    <property type="term" value="F:telomerase RNA binding"/>
    <property type="evidence" value="ECO:0007669"/>
    <property type="project" value="TreeGrafter"/>
</dbReference>
<gene>
    <name evidence="19" type="ORF">TCE0_047f17894</name>
</gene>
<feature type="region of interest" description="Disordered" evidence="17">
    <location>
        <begin position="239"/>
        <end position="268"/>
    </location>
</feature>
<organism evidence="19 20">
    <name type="scientific">Talaromyces pinophilus</name>
    <name type="common">Penicillium pinophilum</name>
    <dbReference type="NCBI Taxonomy" id="128442"/>
    <lineage>
        <taxon>Eukaryota</taxon>
        <taxon>Fungi</taxon>
        <taxon>Dikarya</taxon>
        <taxon>Ascomycota</taxon>
        <taxon>Pezizomycotina</taxon>
        <taxon>Eurotiomycetes</taxon>
        <taxon>Eurotiomycetidae</taxon>
        <taxon>Eurotiales</taxon>
        <taxon>Trichocomaceae</taxon>
        <taxon>Talaromyces</taxon>
        <taxon>Talaromyces sect. Talaromyces</taxon>
    </lineage>
</organism>
<keyword evidence="20" id="KW-1185">Reference proteome</keyword>
<evidence type="ECO:0000256" key="17">
    <source>
        <dbReference type="SAM" id="MobiDB-lite"/>
    </source>
</evidence>
<comment type="function">
    <text evidence="16">Telomerase is a ribonucleoprotein enzyme essential for the replication of chromosome termini in most eukaryotes. It elongates telomeres. It is a reverse transcriptase that adds simple sequence repeats to chromosome ends by copying a template sequence within the RNA component of the enzyme.</text>
</comment>
<dbReference type="PROSITE" id="PS50878">
    <property type="entry name" value="RT_POL"/>
    <property type="match status" value="1"/>
</dbReference>
<comment type="subcellular location">
    <subcellularLocation>
        <location evidence="16">Nucleus</location>
    </subcellularLocation>
    <subcellularLocation>
        <location evidence="16">Chromosome</location>
        <location evidence="16">Telomere</location>
    </subcellularLocation>
</comment>
<evidence type="ECO:0000256" key="11">
    <source>
        <dbReference type="ARBA" id="ARBA00023242"/>
    </source>
</evidence>
<keyword evidence="4 16" id="KW-0808">Transferase</keyword>
<dbReference type="InterPro" id="IPR020471">
    <property type="entry name" value="AKR"/>
</dbReference>
<dbReference type="PANTHER" id="PTHR12066">
    <property type="entry name" value="TELOMERASE REVERSE TRANSCRIPTASE"/>
    <property type="match status" value="1"/>
</dbReference>
<dbReference type="InterPro" id="IPR023210">
    <property type="entry name" value="NADP_OxRdtase_dom"/>
</dbReference>
<dbReference type="GO" id="GO:0007004">
    <property type="term" value="P:telomere maintenance via telomerase"/>
    <property type="evidence" value="ECO:0007669"/>
    <property type="project" value="TreeGrafter"/>
</dbReference>
<dbReference type="Pfam" id="PF21399">
    <property type="entry name" value="TERT_C"/>
    <property type="match status" value="1"/>
</dbReference>
<evidence type="ECO:0000256" key="1">
    <source>
        <dbReference type="ARBA" id="ARBA00008001"/>
    </source>
</evidence>
<dbReference type="GO" id="GO:0000781">
    <property type="term" value="C:chromosome, telomeric region"/>
    <property type="evidence" value="ECO:0007669"/>
    <property type="project" value="UniProtKB-SubCell"/>
</dbReference>
<dbReference type="EC" id="2.7.7.49" evidence="16"/>
<evidence type="ECO:0000256" key="10">
    <source>
        <dbReference type="ARBA" id="ARBA00023002"/>
    </source>
</evidence>
<evidence type="ECO:0000256" key="13">
    <source>
        <dbReference type="ARBA" id="ARBA00047534"/>
    </source>
</evidence>
<evidence type="ECO:0000256" key="15">
    <source>
        <dbReference type="ARBA" id="ARBA00049485"/>
    </source>
</evidence>
<dbReference type="GO" id="GO:0032866">
    <property type="term" value="F:D-xylose reductase (NADPH) activity"/>
    <property type="evidence" value="ECO:0007669"/>
    <property type="project" value="RHEA"/>
</dbReference>
<evidence type="ECO:0000256" key="7">
    <source>
        <dbReference type="ARBA" id="ARBA00022842"/>
    </source>
</evidence>
<protein>
    <recommendedName>
        <fullName evidence="2 16">Telomerase reverse transcriptase</fullName>
        <ecNumber evidence="16">2.7.7.49</ecNumber>
    </recommendedName>
    <alternativeName>
        <fullName evidence="16">Telomerase catalytic subunit</fullName>
    </alternativeName>
</protein>
<dbReference type="InterPro" id="IPR049139">
    <property type="entry name" value="TERT_C"/>
</dbReference>
<dbReference type="InterPro" id="IPR000477">
    <property type="entry name" value="RT_dom"/>
</dbReference>
<keyword evidence="5 16" id="KW-0548">Nucleotidyltransferase</keyword>
<dbReference type="Proteomes" id="UP000053095">
    <property type="component" value="Unassembled WGS sequence"/>
</dbReference>
<evidence type="ECO:0000256" key="2">
    <source>
        <dbReference type="ARBA" id="ARBA00016182"/>
    </source>
</evidence>
<evidence type="ECO:0000256" key="5">
    <source>
        <dbReference type="ARBA" id="ARBA00022695"/>
    </source>
</evidence>
<keyword evidence="7 16" id="KW-0460">Magnesium</keyword>
<comment type="similarity">
    <text evidence="1 16">Belongs to the reverse transcriptase family. Telomerase subfamily.</text>
</comment>
<evidence type="ECO:0000256" key="9">
    <source>
        <dbReference type="ARBA" id="ARBA00022918"/>
    </source>
</evidence>
<dbReference type="Gene3D" id="1.10.132.70">
    <property type="match status" value="1"/>
</dbReference>
<dbReference type="PROSITE" id="PS00798">
    <property type="entry name" value="ALDOKETO_REDUCTASE_1"/>
    <property type="match status" value="1"/>
</dbReference>
<dbReference type="CDD" id="cd01648">
    <property type="entry name" value="TERT"/>
    <property type="match status" value="1"/>
</dbReference>
<dbReference type="Pfam" id="PF12009">
    <property type="entry name" value="Telomerase_RBD"/>
    <property type="match status" value="1"/>
</dbReference>
<comment type="function">
    <text evidence="12">Catalyzes the initial reaction in the xylose utilization pathway by reducing D-xylose into xylitol. Xylose is a major component of hemicelluloses such as xylan. Most fungi utilize D-xylose via three enzymatic reactions, xylose reductase (XR), xylitol dehydrogenase (XDH), and xylulokinase, to form xylulose 5-phosphate, which enters pentose phosphate pathway.</text>
</comment>
<dbReference type="Pfam" id="PF00078">
    <property type="entry name" value="RVT_1"/>
    <property type="match status" value="1"/>
</dbReference>
<accession>A0A0B8N6L9</accession>
<evidence type="ECO:0000313" key="20">
    <source>
        <dbReference type="Proteomes" id="UP000053095"/>
    </source>
</evidence>
<dbReference type="Gene3D" id="3.30.70.2630">
    <property type="match status" value="1"/>
</dbReference>
<dbReference type="GO" id="GO:0000333">
    <property type="term" value="C:telomerase catalytic core complex"/>
    <property type="evidence" value="ECO:0007669"/>
    <property type="project" value="TreeGrafter"/>
</dbReference>
<dbReference type="Gene3D" id="3.20.20.100">
    <property type="entry name" value="NADP-dependent oxidoreductase domain"/>
    <property type="match status" value="1"/>
</dbReference>
<keyword evidence="10" id="KW-0560">Oxidoreductase</keyword>
<keyword evidence="8 16" id="KW-0779">Telomere</keyword>
<keyword evidence="9 16" id="KW-0695">RNA-directed DNA polymerase</keyword>
<evidence type="ECO:0000256" key="8">
    <source>
        <dbReference type="ARBA" id="ARBA00022895"/>
    </source>
</evidence>
<proteinExistence type="inferred from homology"/>
<dbReference type="InterPro" id="IPR018170">
    <property type="entry name" value="Aldo/ket_reductase_CS"/>
</dbReference>
<dbReference type="Pfam" id="PF00248">
    <property type="entry name" value="Aldo_ket_red"/>
    <property type="match status" value="1"/>
</dbReference>
<dbReference type="GO" id="GO:0003720">
    <property type="term" value="F:telomerase activity"/>
    <property type="evidence" value="ECO:0007669"/>
    <property type="project" value="InterPro"/>
</dbReference>
<comment type="catalytic activity">
    <reaction evidence="15">
        <text>xylitol + NAD(+) = D-xylose + NADH + H(+)</text>
        <dbReference type="Rhea" id="RHEA:27441"/>
        <dbReference type="ChEBI" id="CHEBI:15378"/>
        <dbReference type="ChEBI" id="CHEBI:17151"/>
        <dbReference type="ChEBI" id="CHEBI:53455"/>
        <dbReference type="ChEBI" id="CHEBI:57540"/>
        <dbReference type="ChEBI" id="CHEBI:57945"/>
        <dbReference type="EC" id="1.1.1.307"/>
    </reaction>
</comment>
<evidence type="ECO:0000256" key="3">
    <source>
        <dbReference type="ARBA" id="ARBA00022454"/>
    </source>
</evidence>